<evidence type="ECO:0000313" key="8">
    <source>
        <dbReference type="Proteomes" id="UP000177960"/>
    </source>
</evidence>
<dbReference type="Gene3D" id="3.90.79.10">
    <property type="entry name" value="Nucleoside Triphosphate Pyrophosphohydrolase"/>
    <property type="match status" value="1"/>
</dbReference>
<dbReference type="STRING" id="1798404.A3B92_03950"/>
<dbReference type="SUPFAM" id="SSF55811">
    <property type="entry name" value="Nudix"/>
    <property type="match status" value="1"/>
</dbReference>
<name>A0A1G1ZF83_9BACT</name>
<dbReference type="GO" id="GO:0006754">
    <property type="term" value="P:ATP biosynthetic process"/>
    <property type="evidence" value="ECO:0007669"/>
    <property type="project" value="TreeGrafter"/>
</dbReference>
<dbReference type="AlphaFoldDB" id="A0A1G1ZF83"/>
<dbReference type="Pfam" id="PF00293">
    <property type="entry name" value="NUDIX"/>
    <property type="match status" value="1"/>
</dbReference>
<gene>
    <name evidence="7" type="ORF">A3B92_03950</name>
</gene>
<feature type="domain" description="Nudix hydrolase" evidence="6">
    <location>
        <begin position="1"/>
        <end position="138"/>
    </location>
</feature>
<dbReference type="GO" id="GO:0000166">
    <property type="term" value="F:nucleotide binding"/>
    <property type="evidence" value="ECO:0007669"/>
    <property type="project" value="UniProtKB-KW"/>
</dbReference>
<dbReference type="PROSITE" id="PS51462">
    <property type="entry name" value="NUDIX"/>
    <property type="match status" value="1"/>
</dbReference>
<keyword evidence="4" id="KW-0378">Hydrolase</keyword>
<reference evidence="7 8" key="1">
    <citation type="journal article" date="2016" name="Nat. Commun.">
        <title>Thousands of microbial genomes shed light on interconnected biogeochemical processes in an aquifer system.</title>
        <authorList>
            <person name="Anantharaman K."/>
            <person name="Brown C.T."/>
            <person name="Hug L.A."/>
            <person name="Sharon I."/>
            <person name="Castelle C.J."/>
            <person name="Probst A.J."/>
            <person name="Thomas B.C."/>
            <person name="Singh A."/>
            <person name="Wilkins M.J."/>
            <person name="Karaoz U."/>
            <person name="Brodie E.L."/>
            <person name="Williams K.H."/>
            <person name="Hubbard S.S."/>
            <person name="Banfield J.F."/>
        </authorList>
    </citation>
    <scope>NUCLEOTIDE SEQUENCE [LARGE SCALE GENOMIC DNA]</scope>
</reference>
<dbReference type="Proteomes" id="UP000177960">
    <property type="component" value="Unassembled WGS sequence"/>
</dbReference>
<dbReference type="PANTHER" id="PTHR21340">
    <property type="entry name" value="DIADENOSINE 5,5-P1,P4-TETRAPHOSPHATE PYROPHOSPHOHYDROLASE MUTT"/>
    <property type="match status" value="1"/>
</dbReference>
<dbReference type="InterPro" id="IPR015797">
    <property type="entry name" value="NUDIX_hydrolase-like_dom_sf"/>
</dbReference>
<evidence type="ECO:0000256" key="2">
    <source>
        <dbReference type="ARBA" id="ARBA00018911"/>
    </source>
</evidence>
<dbReference type="EMBL" id="MHJG01000025">
    <property type="protein sequence ID" value="OGY63222.1"/>
    <property type="molecule type" value="Genomic_DNA"/>
</dbReference>
<evidence type="ECO:0000256" key="3">
    <source>
        <dbReference type="ARBA" id="ARBA00022741"/>
    </source>
</evidence>
<dbReference type="PANTHER" id="PTHR21340:SF0">
    <property type="entry name" value="BIS(5'-NUCLEOSYL)-TETRAPHOSPHATASE [ASYMMETRICAL]"/>
    <property type="match status" value="1"/>
</dbReference>
<evidence type="ECO:0000313" key="7">
    <source>
        <dbReference type="EMBL" id="OGY63222.1"/>
    </source>
</evidence>
<proteinExistence type="inferred from homology"/>
<protein>
    <recommendedName>
        <fullName evidence="2">Bis(5'-nucleosyl)-tetraphosphatase [asymmetrical]</fullName>
    </recommendedName>
    <alternativeName>
        <fullName evidence="5">Diadenosine 5',5'''-P1,P4-tetraphosphate asymmetrical hydrolase</fullName>
    </alternativeName>
</protein>
<organism evidence="7 8">
    <name type="scientific">Candidatus Harrisonbacteria bacterium RIFCSPHIGHO2_02_FULL_42_16</name>
    <dbReference type="NCBI Taxonomy" id="1798404"/>
    <lineage>
        <taxon>Bacteria</taxon>
        <taxon>Candidatus Harrisoniibacteriota</taxon>
    </lineage>
</organism>
<dbReference type="InterPro" id="IPR020084">
    <property type="entry name" value="NUDIX_hydrolase_CS"/>
</dbReference>
<comment type="similarity">
    <text evidence="1">Belongs to the Nudix hydrolase family.</text>
</comment>
<dbReference type="GO" id="GO:0004081">
    <property type="term" value="F:bis(5'-nucleosyl)-tetraphosphatase (asymmetrical) activity"/>
    <property type="evidence" value="ECO:0007669"/>
    <property type="project" value="TreeGrafter"/>
</dbReference>
<dbReference type="InterPro" id="IPR051325">
    <property type="entry name" value="Nudix_hydrolase_domain"/>
</dbReference>
<evidence type="ECO:0000256" key="1">
    <source>
        <dbReference type="ARBA" id="ARBA00005582"/>
    </source>
</evidence>
<evidence type="ECO:0000256" key="5">
    <source>
        <dbReference type="ARBA" id="ARBA00032644"/>
    </source>
</evidence>
<dbReference type="PROSITE" id="PS00893">
    <property type="entry name" value="NUDIX_BOX"/>
    <property type="match status" value="1"/>
</dbReference>
<keyword evidence="3" id="KW-0547">Nucleotide-binding</keyword>
<dbReference type="GO" id="GO:0006167">
    <property type="term" value="P:AMP biosynthetic process"/>
    <property type="evidence" value="ECO:0007669"/>
    <property type="project" value="TreeGrafter"/>
</dbReference>
<dbReference type="CDD" id="cd03428">
    <property type="entry name" value="NUDIX_Ap4A_Nudt2"/>
    <property type="match status" value="1"/>
</dbReference>
<accession>A0A1G1ZF83</accession>
<dbReference type="InterPro" id="IPR000086">
    <property type="entry name" value="NUDIX_hydrolase_dom"/>
</dbReference>
<evidence type="ECO:0000256" key="4">
    <source>
        <dbReference type="ARBA" id="ARBA00022801"/>
    </source>
</evidence>
<dbReference type="InterPro" id="IPR003565">
    <property type="entry name" value="Tetra_PHTase"/>
</dbReference>
<evidence type="ECO:0000259" key="6">
    <source>
        <dbReference type="PROSITE" id="PS51462"/>
    </source>
</evidence>
<sequence>MREISAGIIIYKREKDRDGKVDTKYLLMYHGRGYWNFPKGKIEKDERSYQTALRETAEETGISANSLRLERNFKVTDKYIYQRDGQKIFKIVLFFLARTDKPQVRLSYEHEGYGWFLHNDAQKLLKHKNSKVMLKQANDYLQRMGSQNRPPHPPRPRSNL</sequence>
<comment type="caution">
    <text evidence="7">The sequence shown here is derived from an EMBL/GenBank/DDBJ whole genome shotgun (WGS) entry which is preliminary data.</text>
</comment>